<dbReference type="EMBL" id="JABFTP020000165">
    <property type="protein sequence ID" value="KAL3284840.1"/>
    <property type="molecule type" value="Genomic_DNA"/>
</dbReference>
<organism evidence="1 2">
    <name type="scientific">Cryptolaemus montrouzieri</name>
    <dbReference type="NCBI Taxonomy" id="559131"/>
    <lineage>
        <taxon>Eukaryota</taxon>
        <taxon>Metazoa</taxon>
        <taxon>Ecdysozoa</taxon>
        <taxon>Arthropoda</taxon>
        <taxon>Hexapoda</taxon>
        <taxon>Insecta</taxon>
        <taxon>Pterygota</taxon>
        <taxon>Neoptera</taxon>
        <taxon>Endopterygota</taxon>
        <taxon>Coleoptera</taxon>
        <taxon>Polyphaga</taxon>
        <taxon>Cucujiformia</taxon>
        <taxon>Coccinelloidea</taxon>
        <taxon>Coccinellidae</taxon>
        <taxon>Scymninae</taxon>
        <taxon>Scymnini</taxon>
        <taxon>Cryptolaemus</taxon>
    </lineage>
</organism>
<dbReference type="Proteomes" id="UP001516400">
    <property type="component" value="Unassembled WGS sequence"/>
</dbReference>
<accession>A0ABD2P2M7</accession>
<dbReference type="AlphaFoldDB" id="A0ABD2P2M7"/>
<evidence type="ECO:0000313" key="2">
    <source>
        <dbReference type="Proteomes" id="UP001516400"/>
    </source>
</evidence>
<name>A0ABD2P2M7_9CUCU</name>
<sequence length="102" mass="12050">MLHTTQTFCRRTLNPLIARNRGRVQREAFHNGTLPHTACPTPDTKSELEQEVEEHSSLLFEPLKKALRGERFNRDNEVENFDGTWFRWNKCVPSERKNLEKL</sequence>
<protein>
    <submittedName>
        <fullName evidence="1">Uncharacterized protein</fullName>
    </submittedName>
</protein>
<comment type="caution">
    <text evidence="1">The sequence shown here is derived from an EMBL/GenBank/DDBJ whole genome shotgun (WGS) entry which is preliminary data.</text>
</comment>
<gene>
    <name evidence="1" type="ORF">HHI36_018979</name>
</gene>
<proteinExistence type="predicted"/>
<keyword evidence="2" id="KW-1185">Reference proteome</keyword>
<evidence type="ECO:0000313" key="1">
    <source>
        <dbReference type="EMBL" id="KAL3284840.1"/>
    </source>
</evidence>
<reference evidence="1 2" key="1">
    <citation type="journal article" date="2021" name="BMC Biol.">
        <title>Horizontally acquired antibacterial genes associated with adaptive radiation of ladybird beetles.</title>
        <authorList>
            <person name="Li H.S."/>
            <person name="Tang X.F."/>
            <person name="Huang Y.H."/>
            <person name="Xu Z.Y."/>
            <person name="Chen M.L."/>
            <person name="Du X.Y."/>
            <person name="Qiu B.Y."/>
            <person name="Chen P.T."/>
            <person name="Zhang W."/>
            <person name="Slipinski A."/>
            <person name="Escalona H.E."/>
            <person name="Waterhouse R.M."/>
            <person name="Zwick A."/>
            <person name="Pang H."/>
        </authorList>
    </citation>
    <scope>NUCLEOTIDE SEQUENCE [LARGE SCALE GENOMIC DNA]</scope>
    <source>
        <strain evidence="1">SYSU2018</strain>
    </source>
</reference>